<reference evidence="5 6" key="1">
    <citation type="submission" date="2020-08" db="EMBL/GenBank/DDBJ databases">
        <title>Description of novel Flavobacterium F-392 isolate.</title>
        <authorList>
            <person name="Saticioglu I.B."/>
            <person name="Duman M."/>
            <person name="Altun S."/>
        </authorList>
    </citation>
    <scope>NUCLEOTIDE SEQUENCE [LARGE SCALE GENOMIC DNA]</scope>
    <source>
        <strain evidence="5 6">F-392</strain>
    </source>
</reference>
<dbReference type="PROSITE" id="PS50949">
    <property type="entry name" value="HTH_GNTR"/>
    <property type="match status" value="1"/>
</dbReference>
<dbReference type="Proteomes" id="UP000641454">
    <property type="component" value="Unassembled WGS sequence"/>
</dbReference>
<dbReference type="EMBL" id="JACRUL010000001">
    <property type="protein sequence ID" value="MBC5842974.1"/>
    <property type="molecule type" value="Genomic_DNA"/>
</dbReference>
<dbReference type="CDD" id="cd07377">
    <property type="entry name" value="WHTH_GntR"/>
    <property type="match status" value="1"/>
</dbReference>
<dbReference type="InterPro" id="IPR000524">
    <property type="entry name" value="Tscrpt_reg_HTH_GntR"/>
</dbReference>
<dbReference type="SMART" id="SM00345">
    <property type="entry name" value="HTH_GNTR"/>
    <property type="match status" value="1"/>
</dbReference>
<sequence length="238" mass="27552">MTPEAEAKIDSHKIQQLIITKVKNLIEHKNLEFGDKLPSERVMSENFNVSRRNVREAIKKLELNDLVISIPQSGTFIANIGRIALIGIMEDLLNIKDQDFKSLIETRELLELQIVGLAAERRSEEELELIEDKFNNYKTKFLNGEDAFQEDLLFHLSIARACGNSTLNTLMLQITPKLIKAYQNNRVCNKGEFMIDINKFIDLKELRRHQDIYEAIKDKNAPLAIEKMKIHFEMITQL</sequence>
<name>A0A923MXN2_9FLAO</name>
<dbReference type="AlphaFoldDB" id="A0A923MXN2"/>
<dbReference type="InterPro" id="IPR036390">
    <property type="entry name" value="WH_DNA-bd_sf"/>
</dbReference>
<dbReference type="GO" id="GO:0003700">
    <property type="term" value="F:DNA-binding transcription factor activity"/>
    <property type="evidence" value="ECO:0007669"/>
    <property type="project" value="InterPro"/>
</dbReference>
<dbReference type="SMART" id="SM00895">
    <property type="entry name" value="FCD"/>
    <property type="match status" value="1"/>
</dbReference>
<keyword evidence="3" id="KW-0804">Transcription</keyword>
<comment type="caution">
    <text evidence="5">The sequence shown here is derived from an EMBL/GenBank/DDBJ whole genome shotgun (WGS) entry which is preliminary data.</text>
</comment>
<dbReference type="Gene3D" id="1.20.120.530">
    <property type="entry name" value="GntR ligand-binding domain-like"/>
    <property type="match status" value="1"/>
</dbReference>
<feature type="domain" description="HTH gntR-type" evidence="4">
    <location>
        <begin position="12"/>
        <end position="80"/>
    </location>
</feature>
<accession>A0A923MXN2</accession>
<gene>
    <name evidence="5" type="ORF">H8R25_00775</name>
</gene>
<keyword evidence="2" id="KW-0238">DNA-binding</keyword>
<dbReference type="PRINTS" id="PR00035">
    <property type="entry name" value="HTHGNTR"/>
</dbReference>
<evidence type="ECO:0000313" key="6">
    <source>
        <dbReference type="Proteomes" id="UP000641454"/>
    </source>
</evidence>
<evidence type="ECO:0000256" key="1">
    <source>
        <dbReference type="ARBA" id="ARBA00023015"/>
    </source>
</evidence>
<organism evidence="5 6">
    <name type="scientific">Flavobacterium muglaense</name>
    <dbReference type="NCBI Taxonomy" id="2764716"/>
    <lineage>
        <taxon>Bacteria</taxon>
        <taxon>Pseudomonadati</taxon>
        <taxon>Bacteroidota</taxon>
        <taxon>Flavobacteriia</taxon>
        <taxon>Flavobacteriales</taxon>
        <taxon>Flavobacteriaceae</taxon>
        <taxon>Flavobacterium</taxon>
    </lineage>
</organism>
<dbReference type="GO" id="GO:0003677">
    <property type="term" value="F:DNA binding"/>
    <property type="evidence" value="ECO:0007669"/>
    <property type="project" value="UniProtKB-KW"/>
</dbReference>
<dbReference type="Pfam" id="PF00392">
    <property type="entry name" value="GntR"/>
    <property type="match status" value="1"/>
</dbReference>
<dbReference type="SUPFAM" id="SSF46785">
    <property type="entry name" value="Winged helix' DNA-binding domain"/>
    <property type="match status" value="1"/>
</dbReference>
<dbReference type="RefSeq" id="WP_187016672.1">
    <property type="nucleotide sequence ID" value="NZ_JACRUK010000001.1"/>
</dbReference>
<evidence type="ECO:0000259" key="4">
    <source>
        <dbReference type="PROSITE" id="PS50949"/>
    </source>
</evidence>
<evidence type="ECO:0000313" key="5">
    <source>
        <dbReference type="EMBL" id="MBC5842974.1"/>
    </source>
</evidence>
<dbReference type="InterPro" id="IPR011711">
    <property type="entry name" value="GntR_C"/>
</dbReference>
<evidence type="ECO:0000256" key="2">
    <source>
        <dbReference type="ARBA" id="ARBA00023125"/>
    </source>
</evidence>
<protein>
    <submittedName>
        <fullName evidence="5">FadR family transcriptional regulator</fullName>
    </submittedName>
</protein>
<proteinExistence type="predicted"/>
<dbReference type="SUPFAM" id="SSF48008">
    <property type="entry name" value="GntR ligand-binding domain-like"/>
    <property type="match status" value="1"/>
</dbReference>
<dbReference type="InterPro" id="IPR008920">
    <property type="entry name" value="TF_FadR/GntR_C"/>
</dbReference>
<dbReference type="Gene3D" id="1.10.10.10">
    <property type="entry name" value="Winged helix-like DNA-binding domain superfamily/Winged helix DNA-binding domain"/>
    <property type="match status" value="1"/>
</dbReference>
<dbReference type="PANTHER" id="PTHR43537:SF5">
    <property type="entry name" value="UXU OPERON TRANSCRIPTIONAL REGULATOR"/>
    <property type="match status" value="1"/>
</dbReference>
<keyword evidence="6" id="KW-1185">Reference proteome</keyword>
<dbReference type="Pfam" id="PF07729">
    <property type="entry name" value="FCD"/>
    <property type="match status" value="1"/>
</dbReference>
<dbReference type="InterPro" id="IPR036388">
    <property type="entry name" value="WH-like_DNA-bd_sf"/>
</dbReference>
<evidence type="ECO:0000256" key="3">
    <source>
        <dbReference type="ARBA" id="ARBA00023163"/>
    </source>
</evidence>
<dbReference type="PANTHER" id="PTHR43537">
    <property type="entry name" value="TRANSCRIPTIONAL REGULATOR, GNTR FAMILY"/>
    <property type="match status" value="1"/>
</dbReference>
<keyword evidence="1" id="KW-0805">Transcription regulation</keyword>